<dbReference type="Proteomes" id="UP000824469">
    <property type="component" value="Unassembled WGS sequence"/>
</dbReference>
<organism evidence="1 2">
    <name type="scientific">Taxus chinensis</name>
    <name type="common">Chinese yew</name>
    <name type="synonym">Taxus wallichiana var. chinensis</name>
    <dbReference type="NCBI Taxonomy" id="29808"/>
    <lineage>
        <taxon>Eukaryota</taxon>
        <taxon>Viridiplantae</taxon>
        <taxon>Streptophyta</taxon>
        <taxon>Embryophyta</taxon>
        <taxon>Tracheophyta</taxon>
        <taxon>Spermatophyta</taxon>
        <taxon>Pinopsida</taxon>
        <taxon>Pinidae</taxon>
        <taxon>Conifers II</taxon>
        <taxon>Cupressales</taxon>
        <taxon>Taxaceae</taxon>
        <taxon>Taxus</taxon>
    </lineage>
</organism>
<sequence length="56" mass="6387">ARYKFLMEQDKKKQGKNLENSAATIENTVSSDDIFLGKDLNAALDSFDNLFCRRCL</sequence>
<name>A0AA38G9B6_TAXCH</name>
<evidence type="ECO:0000313" key="1">
    <source>
        <dbReference type="EMBL" id="KAH9319066.1"/>
    </source>
</evidence>
<accession>A0AA38G9B6</accession>
<feature type="non-terminal residue" evidence="1">
    <location>
        <position position="56"/>
    </location>
</feature>
<proteinExistence type="predicted"/>
<protein>
    <submittedName>
        <fullName evidence="1">Uncharacterized protein</fullName>
    </submittedName>
</protein>
<dbReference type="EMBL" id="JAHRHJ020000004">
    <property type="protein sequence ID" value="KAH9319066.1"/>
    <property type="molecule type" value="Genomic_DNA"/>
</dbReference>
<reference evidence="1 2" key="1">
    <citation type="journal article" date="2021" name="Nat. Plants">
        <title>The Taxus genome provides insights into paclitaxel biosynthesis.</title>
        <authorList>
            <person name="Xiong X."/>
            <person name="Gou J."/>
            <person name="Liao Q."/>
            <person name="Li Y."/>
            <person name="Zhou Q."/>
            <person name="Bi G."/>
            <person name="Li C."/>
            <person name="Du R."/>
            <person name="Wang X."/>
            <person name="Sun T."/>
            <person name="Guo L."/>
            <person name="Liang H."/>
            <person name="Lu P."/>
            <person name="Wu Y."/>
            <person name="Zhang Z."/>
            <person name="Ro D.K."/>
            <person name="Shang Y."/>
            <person name="Huang S."/>
            <person name="Yan J."/>
        </authorList>
    </citation>
    <scope>NUCLEOTIDE SEQUENCE [LARGE SCALE GENOMIC DNA]</scope>
    <source>
        <strain evidence="1">Ta-2019</strain>
    </source>
</reference>
<keyword evidence="2" id="KW-1185">Reference proteome</keyword>
<gene>
    <name evidence="1" type="ORF">KI387_020835</name>
</gene>
<evidence type="ECO:0000313" key="2">
    <source>
        <dbReference type="Proteomes" id="UP000824469"/>
    </source>
</evidence>
<feature type="non-terminal residue" evidence="1">
    <location>
        <position position="1"/>
    </location>
</feature>
<dbReference type="AlphaFoldDB" id="A0AA38G9B6"/>
<comment type="caution">
    <text evidence="1">The sequence shown here is derived from an EMBL/GenBank/DDBJ whole genome shotgun (WGS) entry which is preliminary data.</text>
</comment>